<dbReference type="EMBL" id="JABSTR010000002">
    <property type="protein sequence ID" value="KAH9363603.1"/>
    <property type="molecule type" value="Genomic_DNA"/>
</dbReference>
<dbReference type="InterPro" id="IPR001841">
    <property type="entry name" value="Znf_RING"/>
</dbReference>
<dbReference type="Gene3D" id="2.60.210.10">
    <property type="entry name" value="Apoptosis, Tumor Necrosis Factor Receptor Associated Protein 2, Chain A"/>
    <property type="match status" value="1"/>
</dbReference>
<gene>
    <name evidence="6" type="ORF">HPB48_018272</name>
</gene>
<dbReference type="VEuPathDB" id="VectorBase:HLOH_041609"/>
<evidence type="ECO:0000256" key="4">
    <source>
        <dbReference type="PROSITE-ProRule" id="PRU00175"/>
    </source>
</evidence>
<dbReference type="PROSITE" id="PS00518">
    <property type="entry name" value="ZF_RING_1"/>
    <property type="match status" value="1"/>
</dbReference>
<evidence type="ECO:0000256" key="2">
    <source>
        <dbReference type="ARBA" id="ARBA00022771"/>
    </source>
</evidence>
<dbReference type="GO" id="GO:0008270">
    <property type="term" value="F:zinc ion binding"/>
    <property type="evidence" value="ECO:0007669"/>
    <property type="project" value="UniProtKB-KW"/>
</dbReference>
<evidence type="ECO:0000313" key="6">
    <source>
        <dbReference type="EMBL" id="KAH9363603.1"/>
    </source>
</evidence>
<dbReference type="PANTHER" id="PTHR10131:SF138">
    <property type="entry name" value="RE66324P"/>
    <property type="match status" value="1"/>
</dbReference>
<dbReference type="OrthoDB" id="10246446at2759"/>
<keyword evidence="1" id="KW-0479">Metal-binding</keyword>
<dbReference type="InterPro" id="IPR008974">
    <property type="entry name" value="TRAF-like"/>
</dbReference>
<dbReference type="Proteomes" id="UP000821853">
    <property type="component" value="Chromosome 10"/>
</dbReference>
<dbReference type="PANTHER" id="PTHR10131">
    <property type="entry name" value="TNF RECEPTOR ASSOCIATED FACTOR"/>
    <property type="match status" value="1"/>
</dbReference>
<dbReference type="Gene3D" id="3.30.40.10">
    <property type="entry name" value="Zinc/RING finger domain, C3HC4 (zinc finger)"/>
    <property type="match status" value="1"/>
</dbReference>
<dbReference type="InterPro" id="IPR017907">
    <property type="entry name" value="Znf_RING_CS"/>
</dbReference>
<dbReference type="SUPFAM" id="SSF57850">
    <property type="entry name" value="RING/U-box"/>
    <property type="match status" value="1"/>
</dbReference>
<dbReference type="PROSITE" id="PS50089">
    <property type="entry name" value="ZF_RING_2"/>
    <property type="match status" value="1"/>
</dbReference>
<proteinExistence type="predicted"/>
<dbReference type="GO" id="GO:0005164">
    <property type="term" value="F:tumor necrosis factor receptor binding"/>
    <property type="evidence" value="ECO:0007669"/>
    <property type="project" value="TreeGrafter"/>
</dbReference>
<dbReference type="CDD" id="cd16449">
    <property type="entry name" value="RING-HC"/>
    <property type="match status" value="1"/>
</dbReference>
<dbReference type="GO" id="GO:0009898">
    <property type="term" value="C:cytoplasmic side of plasma membrane"/>
    <property type="evidence" value="ECO:0007669"/>
    <property type="project" value="TreeGrafter"/>
</dbReference>
<protein>
    <recommendedName>
        <fullName evidence="5">RING-type domain-containing protein</fullName>
    </recommendedName>
</protein>
<dbReference type="InterPro" id="IPR049342">
    <property type="entry name" value="TRAF1-6_MATH_dom"/>
</dbReference>
<sequence>MDAGGRLQTVYGFCCELDWWPTVFEDAFPQSAVCSACGLVCSMSATITCGHILCRRCYSKCADGESYRCPLDAQASRKEDVAWSTVSLERLLCCKIRCWNARNGCTLVGPAYEILAHFKDDCQYHAASCQRCRRTVVQKDVIGHLASSNCSQEPQAPPSLEGVGANSLLQSLQSLNQKLTESTRLSLNAIKDIHAKQASLERNMVTVRQFSRQEIDGLVVQLESRMRNMCGANTAKVLTSCSCIESVATALRAASANSKRYTIKACTGIHESINKKSATGEMLEFIKKLDERFSVIMDASKVIFEKNLSSSEALEWTIGSWSKLKDAKVRGEIAISWAENPGLFYGYSILPGAEIANTEGTMSLCLVFQLCKGPFDQLLPWPLQKDFHFKVLHPSDSDSLECQNLSTKNMDPEGLRRPRTDRSTVQYARNGIAITTLEENGYSLNDQIRVSFEVFP</sequence>
<dbReference type="GO" id="GO:0043122">
    <property type="term" value="P:regulation of canonical NF-kappaB signal transduction"/>
    <property type="evidence" value="ECO:0007669"/>
    <property type="project" value="TreeGrafter"/>
</dbReference>
<reference evidence="6 7" key="1">
    <citation type="journal article" date="2020" name="Cell">
        <title>Large-Scale Comparative Analyses of Tick Genomes Elucidate Their Genetic Diversity and Vector Capacities.</title>
        <authorList>
            <consortium name="Tick Genome and Microbiome Consortium (TIGMIC)"/>
            <person name="Jia N."/>
            <person name="Wang J."/>
            <person name="Shi W."/>
            <person name="Du L."/>
            <person name="Sun Y."/>
            <person name="Zhan W."/>
            <person name="Jiang J.F."/>
            <person name="Wang Q."/>
            <person name="Zhang B."/>
            <person name="Ji P."/>
            <person name="Bell-Sakyi L."/>
            <person name="Cui X.M."/>
            <person name="Yuan T.T."/>
            <person name="Jiang B.G."/>
            <person name="Yang W.F."/>
            <person name="Lam T.T."/>
            <person name="Chang Q.C."/>
            <person name="Ding S.J."/>
            <person name="Wang X.J."/>
            <person name="Zhu J.G."/>
            <person name="Ruan X.D."/>
            <person name="Zhao L."/>
            <person name="Wei J.T."/>
            <person name="Ye R.Z."/>
            <person name="Que T.C."/>
            <person name="Du C.H."/>
            <person name="Zhou Y.H."/>
            <person name="Cheng J.X."/>
            <person name="Dai P.F."/>
            <person name="Guo W.B."/>
            <person name="Han X.H."/>
            <person name="Huang E.J."/>
            <person name="Li L.F."/>
            <person name="Wei W."/>
            <person name="Gao Y.C."/>
            <person name="Liu J.Z."/>
            <person name="Shao H.Z."/>
            <person name="Wang X."/>
            <person name="Wang C.C."/>
            <person name="Yang T.C."/>
            <person name="Huo Q.B."/>
            <person name="Li W."/>
            <person name="Chen H.Y."/>
            <person name="Chen S.E."/>
            <person name="Zhou L.G."/>
            <person name="Ni X.B."/>
            <person name="Tian J.H."/>
            <person name="Sheng Y."/>
            <person name="Liu T."/>
            <person name="Pan Y.S."/>
            <person name="Xia L.Y."/>
            <person name="Li J."/>
            <person name="Zhao F."/>
            <person name="Cao W.C."/>
        </authorList>
    </citation>
    <scope>NUCLEOTIDE SEQUENCE [LARGE SCALE GENOMIC DNA]</scope>
    <source>
        <strain evidence="6">HaeL-2018</strain>
    </source>
</reference>
<dbReference type="AlphaFoldDB" id="A0A9J6FL99"/>
<keyword evidence="3" id="KW-0862">Zinc</keyword>
<evidence type="ECO:0000256" key="3">
    <source>
        <dbReference type="ARBA" id="ARBA00022833"/>
    </source>
</evidence>
<evidence type="ECO:0000313" key="7">
    <source>
        <dbReference type="Proteomes" id="UP000821853"/>
    </source>
</evidence>
<dbReference type="Pfam" id="PF21355">
    <property type="entry name" value="TRAF-mep_MATH"/>
    <property type="match status" value="1"/>
</dbReference>
<dbReference type="OMA" id="AYFYGYR"/>
<keyword evidence="7" id="KW-1185">Reference proteome</keyword>
<organism evidence="6 7">
    <name type="scientific">Haemaphysalis longicornis</name>
    <name type="common">Bush tick</name>
    <dbReference type="NCBI Taxonomy" id="44386"/>
    <lineage>
        <taxon>Eukaryota</taxon>
        <taxon>Metazoa</taxon>
        <taxon>Ecdysozoa</taxon>
        <taxon>Arthropoda</taxon>
        <taxon>Chelicerata</taxon>
        <taxon>Arachnida</taxon>
        <taxon>Acari</taxon>
        <taxon>Parasitiformes</taxon>
        <taxon>Ixodida</taxon>
        <taxon>Ixodoidea</taxon>
        <taxon>Ixodidae</taxon>
        <taxon>Haemaphysalinae</taxon>
        <taxon>Haemaphysalis</taxon>
    </lineage>
</organism>
<name>A0A9J6FL99_HAELO</name>
<evidence type="ECO:0000256" key="1">
    <source>
        <dbReference type="ARBA" id="ARBA00022723"/>
    </source>
</evidence>
<dbReference type="InterPro" id="IPR013083">
    <property type="entry name" value="Znf_RING/FYVE/PHD"/>
</dbReference>
<feature type="domain" description="RING-type" evidence="5">
    <location>
        <begin position="34"/>
        <end position="72"/>
    </location>
</feature>
<keyword evidence="2 4" id="KW-0863">Zinc-finger</keyword>
<accession>A0A9J6FL99</accession>
<comment type="caution">
    <text evidence="6">The sequence shown here is derived from an EMBL/GenBank/DDBJ whole genome shotgun (WGS) entry which is preliminary data.</text>
</comment>
<dbReference type="SUPFAM" id="SSF49599">
    <property type="entry name" value="TRAF domain-like"/>
    <property type="match status" value="2"/>
</dbReference>
<evidence type="ECO:0000259" key="5">
    <source>
        <dbReference type="PROSITE" id="PS50089"/>
    </source>
</evidence>